<dbReference type="GO" id="GO:0004672">
    <property type="term" value="F:protein kinase activity"/>
    <property type="evidence" value="ECO:0007669"/>
    <property type="project" value="InterPro"/>
</dbReference>
<dbReference type="Proteomes" id="UP001174909">
    <property type="component" value="Unassembled WGS sequence"/>
</dbReference>
<feature type="compositionally biased region" description="Polar residues" evidence="2">
    <location>
        <begin position="284"/>
        <end position="304"/>
    </location>
</feature>
<dbReference type="SMART" id="SM00220">
    <property type="entry name" value="S_TKc"/>
    <property type="match status" value="1"/>
</dbReference>
<gene>
    <name evidence="4" type="ORF">GBAR_LOCUS15864</name>
</gene>
<proteinExistence type="inferred from homology"/>
<dbReference type="InterPro" id="IPR000719">
    <property type="entry name" value="Prot_kinase_dom"/>
</dbReference>
<accession>A0AA35WPC9</accession>
<dbReference type="InterPro" id="IPR011009">
    <property type="entry name" value="Kinase-like_dom_sf"/>
</dbReference>
<reference evidence="4" key="1">
    <citation type="submission" date="2023-03" db="EMBL/GenBank/DDBJ databases">
        <authorList>
            <person name="Steffen K."/>
            <person name="Cardenas P."/>
        </authorList>
    </citation>
    <scope>NUCLEOTIDE SEQUENCE</scope>
</reference>
<comment type="caution">
    <text evidence="4">The sequence shown here is derived from an EMBL/GenBank/DDBJ whole genome shotgun (WGS) entry which is preliminary data.</text>
</comment>
<protein>
    <submittedName>
        <fullName evidence="4">SCY1-like protein 2</fullName>
    </submittedName>
</protein>
<dbReference type="SUPFAM" id="SSF56112">
    <property type="entry name" value="Protein kinase-like (PK-like)"/>
    <property type="match status" value="1"/>
</dbReference>
<dbReference type="EMBL" id="CASHTH010002303">
    <property type="protein sequence ID" value="CAI8027864.1"/>
    <property type="molecule type" value="Genomic_DNA"/>
</dbReference>
<feature type="domain" description="Protein kinase" evidence="3">
    <location>
        <begin position="1"/>
        <end position="245"/>
    </location>
</feature>
<evidence type="ECO:0000256" key="2">
    <source>
        <dbReference type="SAM" id="MobiDB-lite"/>
    </source>
</evidence>
<dbReference type="GO" id="GO:0005524">
    <property type="term" value="F:ATP binding"/>
    <property type="evidence" value="ECO:0007669"/>
    <property type="project" value="InterPro"/>
</dbReference>
<sequence>MILEMLRKGPNHLIRLRHPRLLTIDHPLEESNDCLAFATEPVTIGLANILGNYDNLPSPLPLTIKEYEVHPIEIQYGLYNLSEALEFLHCGVKLMHGNITPEVVVVTAGGTWKLMGFNFCCHSQYQSETTTTFQFQEWDSRRPHDTNPSLDFLAPEYVLTKSCSEKSDVFSFGMLCYSVYNGGRPLCSSLNNLLSFKQNVETISRVTESGLGEVPHGLRTLVRTMLAVEPSVRPDAMEISKHAFFDEVGVATLRYLDTLYEKGDMERSQYFRKPGSCHHKTSKESNSPEGNSGSKTRIQKQQDGSVCPCPSFF</sequence>
<dbReference type="CDD" id="cd14011">
    <property type="entry name" value="PK_SCY1_like"/>
    <property type="match status" value="1"/>
</dbReference>
<organism evidence="4 5">
    <name type="scientific">Geodia barretti</name>
    <name type="common">Barrett's horny sponge</name>
    <dbReference type="NCBI Taxonomy" id="519541"/>
    <lineage>
        <taxon>Eukaryota</taxon>
        <taxon>Metazoa</taxon>
        <taxon>Porifera</taxon>
        <taxon>Demospongiae</taxon>
        <taxon>Heteroscleromorpha</taxon>
        <taxon>Tetractinellida</taxon>
        <taxon>Astrophorina</taxon>
        <taxon>Geodiidae</taxon>
        <taxon>Geodia</taxon>
    </lineage>
</organism>
<dbReference type="PANTHER" id="PTHR12984:SF6">
    <property type="entry name" value="SCY1-LIKE PROTEIN 2"/>
    <property type="match status" value="1"/>
</dbReference>
<dbReference type="PROSITE" id="PS50011">
    <property type="entry name" value="PROTEIN_KINASE_DOM"/>
    <property type="match status" value="1"/>
</dbReference>
<dbReference type="Gene3D" id="1.10.510.10">
    <property type="entry name" value="Transferase(Phosphotransferase) domain 1"/>
    <property type="match status" value="1"/>
</dbReference>
<evidence type="ECO:0000259" key="3">
    <source>
        <dbReference type="PROSITE" id="PS50011"/>
    </source>
</evidence>
<evidence type="ECO:0000313" key="5">
    <source>
        <dbReference type="Proteomes" id="UP001174909"/>
    </source>
</evidence>
<feature type="region of interest" description="Disordered" evidence="2">
    <location>
        <begin position="271"/>
        <end position="313"/>
    </location>
</feature>
<evidence type="ECO:0000313" key="4">
    <source>
        <dbReference type="EMBL" id="CAI8027864.1"/>
    </source>
</evidence>
<dbReference type="InterPro" id="IPR051177">
    <property type="entry name" value="CIK-Related_Protein"/>
</dbReference>
<dbReference type="PANTHER" id="PTHR12984">
    <property type="entry name" value="SCY1-RELATED S/T PROTEIN KINASE-LIKE"/>
    <property type="match status" value="1"/>
</dbReference>
<name>A0AA35WPC9_GEOBA</name>
<evidence type="ECO:0000256" key="1">
    <source>
        <dbReference type="ARBA" id="ARBA00038349"/>
    </source>
</evidence>
<dbReference type="Pfam" id="PF00069">
    <property type="entry name" value="Pkinase"/>
    <property type="match status" value="1"/>
</dbReference>
<keyword evidence="5" id="KW-1185">Reference proteome</keyword>
<comment type="similarity">
    <text evidence="1">Belongs to the protein kinase superfamily.</text>
</comment>
<dbReference type="AlphaFoldDB" id="A0AA35WPC9"/>